<accession>A0A382CYX2</accession>
<proteinExistence type="predicted"/>
<dbReference type="EMBL" id="UINC01036820">
    <property type="protein sequence ID" value="SVB31368.1"/>
    <property type="molecule type" value="Genomic_DNA"/>
</dbReference>
<sequence>MMREPIELSIDGVAMKKDGLAVEAEGVLVQERQVSLIAVTPKAQ</sequence>
<dbReference type="AlphaFoldDB" id="A0A382CYX2"/>
<evidence type="ECO:0000313" key="1">
    <source>
        <dbReference type="EMBL" id="SVB31368.1"/>
    </source>
</evidence>
<gene>
    <name evidence="1" type="ORF">METZ01_LOCUS184222</name>
</gene>
<protein>
    <submittedName>
        <fullName evidence="1">Uncharacterized protein</fullName>
    </submittedName>
</protein>
<organism evidence="1">
    <name type="scientific">marine metagenome</name>
    <dbReference type="NCBI Taxonomy" id="408172"/>
    <lineage>
        <taxon>unclassified sequences</taxon>
        <taxon>metagenomes</taxon>
        <taxon>ecological metagenomes</taxon>
    </lineage>
</organism>
<reference evidence="1" key="1">
    <citation type="submission" date="2018-05" db="EMBL/GenBank/DDBJ databases">
        <authorList>
            <person name="Lanie J.A."/>
            <person name="Ng W.-L."/>
            <person name="Kazmierczak K.M."/>
            <person name="Andrzejewski T.M."/>
            <person name="Davidsen T.M."/>
            <person name="Wayne K.J."/>
            <person name="Tettelin H."/>
            <person name="Glass J.I."/>
            <person name="Rusch D."/>
            <person name="Podicherti R."/>
            <person name="Tsui H.-C.T."/>
            <person name="Winkler M.E."/>
        </authorList>
    </citation>
    <scope>NUCLEOTIDE SEQUENCE</scope>
</reference>
<name>A0A382CYX2_9ZZZZ</name>